<keyword evidence="3" id="KW-1185">Reference proteome</keyword>
<evidence type="ECO:0000313" key="2">
    <source>
        <dbReference type="EMBL" id="USR92995.1"/>
    </source>
</evidence>
<sequence>MMGKPPIEPIVFYIDRCLGRKLGQTLQEQGLTIALHDDHFTQNALDVDWLPEVGQRGWVVLTKDARRGAFGVGCKTDLLFNYEPPG</sequence>
<name>A0ABY5AVV2_9CYAN</name>
<organism evidence="2 3">
    <name type="scientific">Phormidium yuhuli AB48</name>
    <dbReference type="NCBI Taxonomy" id="2940671"/>
    <lineage>
        <taxon>Bacteria</taxon>
        <taxon>Bacillati</taxon>
        <taxon>Cyanobacteriota</taxon>
        <taxon>Cyanophyceae</taxon>
        <taxon>Oscillatoriophycideae</taxon>
        <taxon>Oscillatoriales</taxon>
        <taxon>Oscillatoriaceae</taxon>
        <taxon>Phormidium</taxon>
        <taxon>Phormidium yuhuli</taxon>
    </lineage>
</organism>
<dbReference type="RefSeq" id="WP_252665170.1">
    <property type="nucleotide sequence ID" value="NZ_CP098611.1"/>
</dbReference>
<dbReference type="Proteomes" id="UP001056708">
    <property type="component" value="Chromosome"/>
</dbReference>
<evidence type="ECO:0000313" key="3">
    <source>
        <dbReference type="Proteomes" id="UP001056708"/>
    </source>
</evidence>
<dbReference type="EMBL" id="CP098611">
    <property type="protein sequence ID" value="USR92995.1"/>
    <property type="molecule type" value="Genomic_DNA"/>
</dbReference>
<protein>
    <recommendedName>
        <fullName evidence="1">VapC45 PIN like domain-containing protein</fullName>
    </recommendedName>
</protein>
<dbReference type="Pfam" id="PF18478">
    <property type="entry name" value="PIN_10"/>
    <property type="match status" value="1"/>
</dbReference>
<accession>A0ABY5AVV2</accession>
<reference evidence="2" key="1">
    <citation type="submission" date="2022-06" db="EMBL/GenBank/DDBJ databases">
        <title>Genome sequence of Phormidium yuhuli AB48 isolated from an industrial photobioreactor environment.</title>
        <authorList>
            <person name="Qiu Y."/>
            <person name="Noonan A.J.C."/>
            <person name="Dofher K."/>
            <person name="Koch M."/>
            <person name="Kieft B."/>
            <person name="Lin X."/>
            <person name="Ziels R.M."/>
            <person name="Hallam S.J."/>
        </authorList>
    </citation>
    <scope>NUCLEOTIDE SEQUENCE</scope>
    <source>
        <strain evidence="2">AB48</strain>
    </source>
</reference>
<gene>
    <name evidence="2" type="ORF">NEA10_09865</name>
</gene>
<evidence type="ECO:0000259" key="1">
    <source>
        <dbReference type="Pfam" id="PF18478"/>
    </source>
</evidence>
<proteinExistence type="predicted"/>
<dbReference type="InterPro" id="IPR041375">
    <property type="entry name" value="VapC45_PIN-like"/>
</dbReference>
<feature type="domain" description="VapC45 PIN like" evidence="1">
    <location>
        <begin position="11"/>
        <end position="66"/>
    </location>
</feature>